<protein>
    <recommendedName>
        <fullName evidence="13">Virulence sensor protein BvgS</fullName>
        <ecNumber evidence="3">2.7.13.3</ecNumber>
    </recommendedName>
</protein>
<dbReference type="Gene3D" id="3.40.50.2300">
    <property type="match status" value="1"/>
</dbReference>
<dbReference type="InterPro" id="IPR036890">
    <property type="entry name" value="HATPase_C_sf"/>
</dbReference>
<dbReference type="eggNOG" id="COG2198">
    <property type="taxonomic scope" value="Bacteria"/>
</dbReference>
<dbReference type="eggNOG" id="COG0784">
    <property type="taxonomic scope" value="Bacteria"/>
</dbReference>
<dbReference type="GO" id="GO:0005886">
    <property type="term" value="C:plasma membrane"/>
    <property type="evidence" value="ECO:0007669"/>
    <property type="project" value="UniProtKB-SubCell"/>
</dbReference>
<evidence type="ECO:0000256" key="13">
    <source>
        <dbReference type="ARBA" id="ARBA00070152"/>
    </source>
</evidence>
<dbReference type="PROSITE" id="PS50110">
    <property type="entry name" value="RESPONSE_REGULATORY"/>
    <property type="match status" value="1"/>
</dbReference>
<dbReference type="EMBL" id="CP001965">
    <property type="protein sequence ID" value="ADE10825.1"/>
    <property type="molecule type" value="Genomic_DNA"/>
</dbReference>
<dbReference type="CDD" id="cd16922">
    <property type="entry name" value="HATPase_EvgS-ArcB-TorS-like"/>
    <property type="match status" value="1"/>
</dbReference>
<keyword evidence="11" id="KW-0472">Membrane</keyword>
<dbReference type="SMART" id="SM00387">
    <property type="entry name" value="HATPase_c"/>
    <property type="match status" value="1"/>
</dbReference>
<dbReference type="InterPro" id="IPR036641">
    <property type="entry name" value="HPT_dom_sf"/>
</dbReference>
<dbReference type="PANTHER" id="PTHR45339:SF1">
    <property type="entry name" value="HYBRID SIGNAL TRANSDUCTION HISTIDINE KINASE J"/>
    <property type="match status" value="1"/>
</dbReference>
<gene>
    <name evidence="20" type="ordered locus">Slit_0585</name>
</gene>
<keyword evidence="9" id="KW-1133">Transmembrane helix</keyword>
<keyword evidence="7" id="KW-0547">Nucleotide-binding</keyword>
<evidence type="ECO:0000256" key="9">
    <source>
        <dbReference type="ARBA" id="ARBA00022989"/>
    </source>
</evidence>
<organism evidence="20 21">
    <name type="scientific">Sideroxydans lithotrophicus (strain ES-1)</name>
    <dbReference type="NCBI Taxonomy" id="580332"/>
    <lineage>
        <taxon>Bacteria</taxon>
        <taxon>Pseudomonadati</taxon>
        <taxon>Pseudomonadota</taxon>
        <taxon>Betaproteobacteria</taxon>
        <taxon>Nitrosomonadales</taxon>
        <taxon>Gallionellaceae</taxon>
        <taxon>Sideroxydans</taxon>
    </lineage>
</organism>
<dbReference type="Gene3D" id="3.30.450.20">
    <property type="entry name" value="PAS domain"/>
    <property type="match status" value="1"/>
</dbReference>
<dbReference type="PRINTS" id="PR00344">
    <property type="entry name" value="BCTRLSENSOR"/>
</dbReference>
<evidence type="ECO:0000256" key="16">
    <source>
        <dbReference type="SAM" id="Coils"/>
    </source>
</evidence>
<dbReference type="FunFam" id="3.30.565.10:FF:000010">
    <property type="entry name" value="Sensor histidine kinase RcsC"/>
    <property type="match status" value="1"/>
</dbReference>
<evidence type="ECO:0000256" key="11">
    <source>
        <dbReference type="ARBA" id="ARBA00023136"/>
    </source>
</evidence>
<evidence type="ECO:0000256" key="5">
    <source>
        <dbReference type="ARBA" id="ARBA00022553"/>
    </source>
</evidence>
<evidence type="ECO:0000256" key="1">
    <source>
        <dbReference type="ARBA" id="ARBA00000085"/>
    </source>
</evidence>
<dbReference type="InterPro" id="IPR001789">
    <property type="entry name" value="Sig_transdc_resp-reg_receiver"/>
</dbReference>
<dbReference type="InterPro" id="IPR005467">
    <property type="entry name" value="His_kinase_dom"/>
</dbReference>
<dbReference type="InterPro" id="IPR011006">
    <property type="entry name" value="CheY-like_superfamily"/>
</dbReference>
<evidence type="ECO:0000259" key="19">
    <source>
        <dbReference type="PROSITE" id="PS50894"/>
    </source>
</evidence>
<dbReference type="OrthoDB" id="8552871at2"/>
<reference evidence="20 21" key="1">
    <citation type="submission" date="2010-03" db="EMBL/GenBank/DDBJ databases">
        <title>Complete sequence of Sideroxydans lithotrophicus ES-1.</title>
        <authorList>
            <consortium name="US DOE Joint Genome Institute"/>
            <person name="Lucas S."/>
            <person name="Copeland A."/>
            <person name="Lapidus A."/>
            <person name="Cheng J.-F."/>
            <person name="Bruce D."/>
            <person name="Goodwin L."/>
            <person name="Pitluck S."/>
            <person name="Munk A.C."/>
            <person name="Detter J.C."/>
            <person name="Han C."/>
            <person name="Tapia R."/>
            <person name="Larimer F."/>
            <person name="Land M."/>
            <person name="Hauser L."/>
            <person name="Kyrpides N."/>
            <person name="Ivanova N."/>
            <person name="Emerson D."/>
            <person name="Woyke T."/>
        </authorList>
    </citation>
    <scope>NUCLEOTIDE SEQUENCE [LARGE SCALE GENOMIC DNA]</scope>
    <source>
        <strain evidence="20 21">ES-1</strain>
    </source>
</reference>
<dbReference type="PROSITE" id="PS50894">
    <property type="entry name" value="HPT"/>
    <property type="match status" value="1"/>
</dbReference>
<comment type="catalytic activity">
    <reaction evidence="1">
        <text>ATP + protein L-histidine = ADP + protein N-phospho-L-histidine.</text>
        <dbReference type="EC" id="2.7.13.3"/>
    </reaction>
</comment>
<evidence type="ECO:0000256" key="8">
    <source>
        <dbReference type="ARBA" id="ARBA00022840"/>
    </source>
</evidence>
<name>D5CMY9_SIDLE</name>
<dbReference type="InterPro" id="IPR036097">
    <property type="entry name" value="HisK_dim/P_sf"/>
</dbReference>
<comment type="function">
    <text evidence="12">Member of the two-component regulatory system BvgS/BvgA. Phosphorylates BvgA via a four-step phosphorelay in response to environmental signals.</text>
</comment>
<dbReference type="Gene3D" id="3.30.565.10">
    <property type="entry name" value="Histidine kinase-like ATPase, C-terminal domain"/>
    <property type="match status" value="1"/>
</dbReference>
<dbReference type="Gene3D" id="1.20.120.160">
    <property type="entry name" value="HPT domain"/>
    <property type="match status" value="1"/>
</dbReference>
<comment type="subcellular location">
    <subcellularLocation>
        <location evidence="2">Cell membrane</location>
        <topology evidence="2">Multi-pass membrane protein</topology>
    </subcellularLocation>
</comment>
<feature type="domain" description="HPt" evidence="19">
    <location>
        <begin position="619"/>
        <end position="719"/>
    </location>
</feature>
<evidence type="ECO:0000256" key="2">
    <source>
        <dbReference type="ARBA" id="ARBA00004651"/>
    </source>
</evidence>
<dbReference type="Pfam" id="PF01627">
    <property type="entry name" value="Hpt"/>
    <property type="match status" value="1"/>
</dbReference>
<dbReference type="SMART" id="SM00388">
    <property type="entry name" value="HisKA"/>
    <property type="match status" value="1"/>
</dbReference>
<keyword evidence="21" id="KW-1185">Reference proteome</keyword>
<dbReference type="InterPro" id="IPR008207">
    <property type="entry name" value="Sig_transdc_His_kin_Hpt_dom"/>
</dbReference>
<feature type="coiled-coil region" evidence="16">
    <location>
        <begin position="174"/>
        <end position="204"/>
    </location>
</feature>
<sequence>MNHLPEMQHDSFFKLLFEASPHPYLILRPDEVFTIMAVNERYLSATGTQRDAIIGHGLFEIFPDNPDDKSVSGVGDLHMSLNRVVSDRQLDTMGVQKYDIPRRDGGDGFEVKYWSPVNTPVFADDGSVAYIIHHVEDVTEFILGRERANLEKVEQLGKIEAHAERMEAEVMRRASEVKDANRALKIAMQKLEQRETELAAANRAKDSFLATMSHEIRTPLTGMLGMLELLSMTQLDMEQRMTLDTAWDSGRGLLRIVSDILDWSKIEEGKLELSLRPTSIPQLLQEVVNTYSRVASAKTLILCRRVDPRISAAHIVDPLRLSQVLNNFVSNAIKFTQYGEIELSAELIERLDSGERIRFSVKDTGIGIAKEVQKHLFQRYRQESADTARMYGGTGLGLAICRRLTEMMDGQIGLKSEPGLGSIFSITLTLPVSGVPGEIVQSIHPEVKHREVPPLFTDSVNAPLVLAVDDHPTNRDLLARQIKLLGLRSETAENGQVALSMWRDGNYALVITDCHMPSMDGYGLSQEIRRIEAEKERSRTPIIAWTANAQAVEAERCQHAGMDDLLVKPANLAQLKKTLAKWLSVIGADGVLNPSSPHAASSGRTEPIDFSVLNMVVTDRADQLQVLKDFQSHIHADSTKLAEMLQQSDLTKVGSAAHRMKGSSRMVGAHDLATACATIEQAARDGDMAGASAAKRSLDDTIRQLEVFLDPLMTTENLRRHDADQ</sequence>
<feature type="modified residue" description="4-aspartylphosphate" evidence="15">
    <location>
        <position position="513"/>
    </location>
</feature>
<evidence type="ECO:0000259" key="18">
    <source>
        <dbReference type="PROSITE" id="PS50110"/>
    </source>
</evidence>
<dbReference type="SUPFAM" id="SSF47226">
    <property type="entry name" value="Histidine-containing phosphotransfer domain, HPT domain"/>
    <property type="match status" value="1"/>
</dbReference>
<keyword evidence="5 15" id="KW-0597">Phosphoprotein</keyword>
<dbReference type="InterPro" id="IPR035965">
    <property type="entry name" value="PAS-like_dom_sf"/>
</dbReference>
<dbReference type="Gene3D" id="1.10.287.130">
    <property type="match status" value="1"/>
</dbReference>
<dbReference type="CDD" id="cd00082">
    <property type="entry name" value="HisKA"/>
    <property type="match status" value="1"/>
</dbReference>
<dbReference type="STRING" id="580332.Slit_0585"/>
<dbReference type="SMART" id="SM00448">
    <property type="entry name" value="REC"/>
    <property type="match status" value="1"/>
</dbReference>
<dbReference type="InterPro" id="IPR004358">
    <property type="entry name" value="Sig_transdc_His_kin-like_C"/>
</dbReference>
<dbReference type="Pfam" id="PF00512">
    <property type="entry name" value="HisKA"/>
    <property type="match status" value="1"/>
</dbReference>
<dbReference type="Proteomes" id="UP000001625">
    <property type="component" value="Chromosome"/>
</dbReference>
<dbReference type="SUPFAM" id="SSF52172">
    <property type="entry name" value="CheY-like"/>
    <property type="match status" value="1"/>
</dbReference>
<keyword evidence="20" id="KW-0808">Transferase</keyword>
<evidence type="ECO:0000313" key="20">
    <source>
        <dbReference type="EMBL" id="ADE10825.1"/>
    </source>
</evidence>
<keyword evidence="10" id="KW-0902">Two-component regulatory system</keyword>
<dbReference type="Pfam" id="PF02518">
    <property type="entry name" value="HATPase_c"/>
    <property type="match status" value="1"/>
</dbReference>
<dbReference type="GO" id="GO:0005524">
    <property type="term" value="F:ATP binding"/>
    <property type="evidence" value="ECO:0007669"/>
    <property type="project" value="UniProtKB-KW"/>
</dbReference>
<keyword evidence="8" id="KW-0067">ATP-binding</keyword>
<dbReference type="Pfam" id="PF00072">
    <property type="entry name" value="Response_reg"/>
    <property type="match status" value="1"/>
</dbReference>
<dbReference type="EC" id="2.7.13.3" evidence="3"/>
<evidence type="ECO:0000256" key="14">
    <source>
        <dbReference type="PROSITE-ProRule" id="PRU00110"/>
    </source>
</evidence>
<keyword evidence="4" id="KW-1003">Cell membrane</keyword>
<dbReference type="CDD" id="cd17546">
    <property type="entry name" value="REC_hyHK_CKI1_RcsC-like"/>
    <property type="match status" value="1"/>
</dbReference>
<evidence type="ECO:0000256" key="4">
    <source>
        <dbReference type="ARBA" id="ARBA00022475"/>
    </source>
</evidence>
<evidence type="ECO:0000256" key="12">
    <source>
        <dbReference type="ARBA" id="ARBA00058004"/>
    </source>
</evidence>
<dbReference type="RefSeq" id="WP_013028724.1">
    <property type="nucleotide sequence ID" value="NC_013959.1"/>
</dbReference>
<feature type="modified residue" description="Phosphohistidine" evidence="14">
    <location>
        <position position="658"/>
    </location>
</feature>
<accession>D5CMY9</accession>
<feature type="domain" description="Response regulatory" evidence="18">
    <location>
        <begin position="464"/>
        <end position="583"/>
    </location>
</feature>
<dbReference type="AlphaFoldDB" id="D5CMY9"/>
<evidence type="ECO:0000259" key="17">
    <source>
        <dbReference type="PROSITE" id="PS50109"/>
    </source>
</evidence>
<dbReference type="Pfam" id="PF08448">
    <property type="entry name" value="PAS_4"/>
    <property type="match status" value="1"/>
</dbReference>
<dbReference type="SUPFAM" id="SSF55874">
    <property type="entry name" value="ATPase domain of HSP90 chaperone/DNA topoisomerase II/histidine kinase"/>
    <property type="match status" value="1"/>
</dbReference>
<dbReference type="GO" id="GO:0000155">
    <property type="term" value="F:phosphorelay sensor kinase activity"/>
    <property type="evidence" value="ECO:0007669"/>
    <property type="project" value="InterPro"/>
</dbReference>
<evidence type="ECO:0000256" key="6">
    <source>
        <dbReference type="ARBA" id="ARBA00022692"/>
    </source>
</evidence>
<dbReference type="CDD" id="cd00088">
    <property type="entry name" value="HPT"/>
    <property type="match status" value="1"/>
</dbReference>
<keyword evidence="16" id="KW-0175">Coiled coil</keyword>
<evidence type="ECO:0000256" key="15">
    <source>
        <dbReference type="PROSITE-ProRule" id="PRU00169"/>
    </source>
</evidence>
<dbReference type="SMART" id="SM00073">
    <property type="entry name" value="HPT"/>
    <property type="match status" value="1"/>
</dbReference>
<proteinExistence type="predicted"/>
<evidence type="ECO:0000256" key="3">
    <source>
        <dbReference type="ARBA" id="ARBA00012438"/>
    </source>
</evidence>
<dbReference type="InterPro" id="IPR013656">
    <property type="entry name" value="PAS_4"/>
</dbReference>
<evidence type="ECO:0000256" key="10">
    <source>
        <dbReference type="ARBA" id="ARBA00023012"/>
    </source>
</evidence>
<dbReference type="InterPro" id="IPR000014">
    <property type="entry name" value="PAS"/>
</dbReference>
<dbReference type="PROSITE" id="PS50109">
    <property type="entry name" value="HIS_KIN"/>
    <property type="match status" value="1"/>
</dbReference>
<keyword evidence="20" id="KW-0418">Kinase</keyword>
<evidence type="ECO:0000313" key="21">
    <source>
        <dbReference type="Proteomes" id="UP000001625"/>
    </source>
</evidence>
<dbReference type="InterPro" id="IPR003594">
    <property type="entry name" value="HATPase_dom"/>
</dbReference>
<dbReference type="SUPFAM" id="SSF55785">
    <property type="entry name" value="PYP-like sensor domain (PAS domain)"/>
    <property type="match status" value="1"/>
</dbReference>
<dbReference type="KEGG" id="slt:Slit_0585"/>
<feature type="domain" description="Histidine kinase" evidence="17">
    <location>
        <begin position="211"/>
        <end position="432"/>
    </location>
</feature>
<evidence type="ECO:0000256" key="7">
    <source>
        <dbReference type="ARBA" id="ARBA00022741"/>
    </source>
</evidence>
<dbReference type="PANTHER" id="PTHR45339">
    <property type="entry name" value="HYBRID SIGNAL TRANSDUCTION HISTIDINE KINASE J"/>
    <property type="match status" value="1"/>
</dbReference>
<dbReference type="InterPro" id="IPR003661">
    <property type="entry name" value="HisK_dim/P_dom"/>
</dbReference>
<dbReference type="eggNOG" id="COG2205">
    <property type="taxonomic scope" value="Bacteria"/>
</dbReference>
<keyword evidence="6" id="KW-0812">Transmembrane</keyword>
<dbReference type="SUPFAM" id="SSF47384">
    <property type="entry name" value="Homodimeric domain of signal transducing histidine kinase"/>
    <property type="match status" value="1"/>
</dbReference>
<dbReference type="HOGENOM" id="CLU_000445_114_15_4"/>
<dbReference type="CDD" id="cd00130">
    <property type="entry name" value="PAS"/>
    <property type="match status" value="1"/>
</dbReference>